<organism evidence="1 2">
    <name type="scientific">Aurantimonas manganoxydans (strain ATCC BAA-1229 / DSM 21871 / SI85-9A1)</name>
    <dbReference type="NCBI Taxonomy" id="287752"/>
    <lineage>
        <taxon>Bacteria</taxon>
        <taxon>Pseudomonadati</taxon>
        <taxon>Pseudomonadota</taxon>
        <taxon>Alphaproteobacteria</taxon>
        <taxon>Hyphomicrobiales</taxon>
        <taxon>Aurantimonadaceae</taxon>
        <taxon>Aurantimonas</taxon>
    </lineage>
</organism>
<dbReference type="Pfam" id="PF06748">
    <property type="entry name" value="DUF1217"/>
    <property type="match status" value="2"/>
</dbReference>
<accession>Q1YG37</accession>
<protein>
    <submittedName>
        <fullName evidence="1">Putative IMP dehydrogenase/GMP reductase</fullName>
    </submittedName>
</protein>
<dbReference type="InterPro" id="IPR010626">
    <property type="entry name" value="DUF1217"/>
</dbReference>
<proteinExistence type="predicted"/>
<reference evidence="1 2" key="1">
    <citation type="journal article" date="2008" name="Appl. Environ. Microbiol.">
        <title>Genomic insights into Mn(II) oxidation by the marine alphaproteobacterium Aurantimonas sp. strain SI85-9A1.</title>
        <authorList>
            <person name="Dick G.J."/>
            <person name="Podell S."/>
            <person name="Johnson H.A."/>
            <person name="Rivera-Espinoza Y."/>
            <person name="Bernier-Latmani R."/>
            <person name="McCarthy J.K."/>
            <person name="Torpey J.W."/>
            <person name="Clement B.G."/>
            <person name="Gaasterland T."/>
            <person name="Tebo B.M."/>
        </authorList>
    </citation>
    <scope>NUCLEOTIDE SEQUENCE [LARGE SCALE GENOMIC DNA]</scope>
    <source>
        <strain evidence="1 2">SI85-9A1</strain>
    </source>
</reference>
<keyword evidence="2" id="KW-1185">Reference proteome</keyword>
<dbReference type="EMBL" id="AAPJ01000005">
    <property type="protein sequence ID" value="EAS49388.1"/>
    <property type="molecule type" value="Genomic_DNA"/>
</dbReference>
<dbReference type="Proteomes" id="UP000000321">
    <property type="component" value="Unassembled WGS sequence"/>
</dbReference>
<dbReference type="HOGENOM" id="CLU_013150_0_0_5"/>
<dbReference type="InterPro" id="IPR023157">
    <property type="entry name" value="AGR-C-984p-like_sf"/>
</dbReference>
<comment type="caution">
    <text evidence="1">The sequence shown here is derived from an EMBL/GenBank/DDBJ whole genome shotgun (WGS) entry which is preliminary data.</text>
</comment>
<dbReference type="Gene3D" id="1.10.3700.10">
    <property type="entry name" value="AGR C 984p-like"/>
    <property type="match status" value="3"/>
</dbReference>
<dbReference type="SUPFAM" id="SSF158837">
    <property type="entry name" value="AGR C 984p-like"/>
    <property type="match status" value="5"/>
</dbReference>
<sequence>MRSARPGNAGMLSNTLSYQLYTRDMTRTLDRIAADPVVKREAEYYRTNIHSVSTIDEFMADYRLYSYAMKAHGLEEQIGSKALIKKVLESDLSDSKSLANKLSDERYRTFAKAFSFINTAEPPVLVAQTVGQTDLVVEAYSDYRTRAGQVHATAAKAYMDGIGAISNVDEFLNSTHLFNVSLASVGIDPSIASRSFIRDVLTGNAADGPAANGDNRYADLAAMLAFEPDGSIPAGGLQSEKEANNTVFEYFAKKGLATSEQAAAYQVSYYESEIAKIRTADELVNDPRLFGIALSSVGLSDSEMPSYAWTLITSDPDDPNSDLNQMPEDTPASLARKEKYKLLNERFNFDTQGNLPVGEPAQSDAAREATVDGYFANYRTATAGNDKIATSLFRVAVSGMSTVRQFVSSSAVYDYALKAFGLDPATESRSSIMRVLRSDPSDPSSYANSLNNDRYVKLAAAFNFDDSGKIAAQRIAQTEANQIDTATRYAGSFGDTPTTAESKAITEATTAYKKALLSIVSVNDFVSNKTVVNFALKAYGLEADRLSQKDLVSILTSDPSDPESFVNKSGDRRLIEFAAAYAFTPDGGIERGVHEIQSASDFLSTQDFYLRQTMEEEAGADNESVRLALYFRRLAPELTSIYEILADPALLTVVQTAVGLPAESSQSNLDLQKRTIEKKLDLETLKDPKGLERFISRYLALQEAQSTSTATSPALAILGSSGGIL</sequence>
<dbReference type="AlphaFoldDB" id="Q1YG37"/>
<name>Q1YG37_AURMS</name>
<gene>
    <name evidence="1" type="ORF">SI859A1_02991</name>
</gene>
<evidence type="ECO:0000313" key="2">
    <source>
        <dbReference type="Proteomes" id="UP000000321"/>
    </source>
</evidence>
<dbReference type="BioCyc" id="AURANTIMONAS:SI859A1_02991-MONOMER"/>
<evidence type="ECO:0000313" key="1">
    <source>
        <dbReference type="EMBL" id="EAS49388.1"/>
    </source>
</evidence>